<dbReference type="Pfam" id="PF02214">
    <property type="entry name" value="BTB_2"/>
    <property type="match status" value="1"/>
</dbReference>
<name>A0ABY7DRX7_MYAAR</name>
<dbReference type="Gene3D" id="3.30.710.10">
    <property type="entry name" value="Potassium Channel Kv1.1, Chain A"/>
    <property type="match status" value="1"/>
</dbReference>
<feature type="domain" description="BTB" evidence="1">
    <location>
        <begin position="47"/>
        <end position="145"/>
    </location>
</feature>
<evidence type="ECO:0000313" key="2">
    <source>
        <dbReference type="EMBL" id="WAR00457.1"/>
    </source>
</evidence>
<protein>
    <submittedName>
        <fullName evidence="2">KCTD7-like protein</fullName>
    </submittedName>
</protein>
<dbReference type="SUPFAM" id="SSF54695">
    <property type="entry name" value="POZ domain"/>
    <property type="match status" value="1"/>
</dbReference>
<dbReference type="EMBL" id="CP111014">
    <property type="protein sequence ID" value="WAR00457.1"/>
    <property type="molecule type" value="Genomic_DNA"/>
</dbReference>
<reference evidence="2" key="1">
    <citation type="submission" date="2022-11" db="EMBL/GenBank/DDBJ databases">
        <title>Centuries of genome instability and evolution in soft-shell clam transmissible cancer (bioRxiv).</title>
        <authorList>
            <person name="Hart S.F.M."/>
            <person name="Yonemitsu M.A."/>
            <person name="Giersch R.M."/>
            <person name="Beal B.F."/>
            <person name="Arriagada G."/>
            <person name="Davis B.W."/>
            <person name="Ostrander E.A."/>
            <person name="Goff S.P."/>
            <person name="Metzger M.J."/>
        </authorList>
    </citation>
    <scope>NUCLEOTIDE SEQUENCE</scope>
    <source>
        <strain evidence="2">MELC-2E11</strain>
        <tissue evidence="2">Siphon/mantle</tissue>
    </source>
</reference>
<dbReference type="InterPro" id="IPR003131">
    <property type="entry name" value="T1-type_BTB"/>
</dbReference>
<dbReference type="PANTHER" id="PTHR14499">
    <property type="entry name" value="POTASSIUM CHANNEL TETRAMERIZATION DOMAIN-CONTAINING"/>
    <property type="match status" value="1"/>
</dbReference>
<dbReference type="Proteomes" id="UP001164746">
    <property type="component" value="Chromosome 3"/>
</dbReference>
<dbReference type="SMART" id="SM00225">
    <property type="entry name" value="BTB"/>
    <property type="match status" value="1"/>
</dbReference>
<dbReference type="PANTHER" id="PTHR14499:SF145">
    <property type="entry name" value="POTASSIUM CHANNEL REGULATORY PROTEIN-LIKE"/>
    <property type="match status" value="1"/>
</dbReference>
<organism evidence="2 3">
    <name type="scientific">Mya arenaria</name>
    <name type="common">Soft-shell clam</name>
    <dbReference type="NCBI Taxonomy" id="6604"/>
    <lineage>
        <taxon>Eukaryota</taxon>
        <taxon>Metazoa</taxon>
        <taxon>Spiralia</taxon>
        <taxon>Lophotrochozoa</taxon>
        <taxon>Mollusca</taxon>
        <taxon>Bivalvia</taxon>
        <taxon>Autobranchia</taxon>
        <taxon>Heteroconchia</taxon>
        <taxon>Euheterodonta</taxon>
        <taxon>Imparidentia</taxon>
        <taxon>Neoheterodontei</taxon>
        <taxon>Myida</taxon>
        <taxon>Myoidea</taxon>
        <taxon>Myidae</taxon>
        <taxon>Mya</taxon>
    </lineage>
</organism>
<dbReference type="InterPro" id="IPR000210">
    <property type="entry name" value="BTB/POZ_dom"/>
</dbReference>
<sequence>MSATSAVMSWQPIRSSTASSLSLMEAGLQRGAHNHWRNRRLPGDFPPIIELNVGGRFFTTTHLTLTKCPDNMLSAMFSGKYSVIRDKDGRYFIDADGDNFIHILNYLRYGDIPSQRIAEAVYREATYFGIHGLVDELEKYPQILAKIQRNNYRNQFPGFGDCLDTVINVSSQTASSETTESLITNLRVPSSPAAAGPVRAANSHNGPFGTASVTIDGSSWTVLPTNELLLKLISVLCGAMRRTVEKQLVDFLDGGRYAGTPSKSDLQSTHFSHVTNLGCEHHFGDLDSSQRRRPNASFHHNSSVQLIKRNRRQLFKWLDEKPDNEKATLMKAARSGGRDLRKAHMAEES</sequence>
<dbReference type="InterPro" id="IPR011333">
    <property type="entry name" value="SKP1/BTB/POZ_sf"/>
</dbReference>
<accession>A0ABY7DRX7</accession>
<evidence type="ECO:0000259" key="1">
    <source>
        <dbReference type="SMART" id="SM00225"/>
    </source>
</evidence>
<proteinExistence type="predicted"/>
<keyword evidence="3" id="KW-1185">Reference proteome</keyword>
<evidence type="ECO:0000313" key="3">
    <source>
        <dbReference type="Proteomes" id="UP001164746"/>
    </source>
</evidence>
<gene>
    <name evidence="2" type="ORF">MAR_024829</name>
</gene>